<dbReference type="InterPro" id="IPR010982">
    <property type="entry name" value="Lambda_DNA-bd_dom_sf"/>
</dbReference>
<dbReference type="EMBL" id="CP032568">
    <property type="protein sequence ID" value="AYF73911.1"/>
    <property type="molecule type" value="Genomic_DNA"/>
</dbReference>
<dbReference type="OrthoDB" id="4285266at2"/>
<evidence type="ECO:0000313" key="4">
    <source>
        <dbReference type="Proteomes" id="UP000267164"/>
    </source>
</evidence>
<feature type="region of interest" description="Disordered" evidence="1">
    <location>
        <begin position="1"/>
        <end position="24"/>
    </location>
</feature>
<name>A0A386Z8D4_9NOCA</name>
<evidence type="ECO:0000256" key="1">
    <source>
        <dbReference type="SAM" id="MobiDB-lite"/>
    </source>
</evidence>
<gene>
    <name evidence="3" type="ORF">D7D52_08590</name>
</gene>
<evidence type="ECO:0000259" key="2">
    <source>
        <dbReference type="PROSITE" id="PS50943"/>
    </source>
</evidence>
<reference evidence="3 4" key="1">
    <citation type="submission" date="2018-09" db="EMBL/GenBank/DDBJ databases">
        <title>Nocardia yunnanensis sp. nov., an actinomycete isolated from a soil sample.</title>
        <authorList>
            <person name="Zhang J."/>
        </authorList>
    </citation>
    <scope>NUCLEOTIDE SEQUENCE [LARGE SCALE GENOMIC DNA]</scope>
    <source>
        <strain evidence="3 4">CFHS0054</strain>
    </source>
</reference>
<dbReference type="InterPro" id="IPR043917">
    <property type="entry name" value="DUF5753"/>
</dbReference>
<keyword evidence="4" id="KW-1185">Reference proteome</keyword>
<dbReference type="Proteomes" id="UP000267164">
    <property type="component" value="Chromosome"/>
</dbReference>
<dbReference type="Pfam" id="PF19054">
    <property type="entry name" value="DUF5753"/>
    <property type="match status" value="1"/>
</dbReference>
<dbReference type="SMART" id="SM00530">
    <property type="entry name" value="HTH_XRE"/>
    <property type="match status" value="1"/>
</dbReference>
<organism evidence="3 4">
    <name type="scientific">Nocardia yunnanensis</name>
    <dbReference type="NCBI Taxonomy" id="2382165"/>
    <lineage>
        <taxon>Bacteria</taxon>
        <taxon>Bacillati</taxon>
        <taxon>Actinomycetota</taxon>
        <taxon>Actinomycetes</taxon>
        <taxon>Mycobacteriales</taxon>
        <taxon>Nocardiaceae</taxon>
        <taxon>Nocardia</taxon>
    </lineage>
</organism>
<dbReference type="Gene3D" id="1.10.260.40">
    <property type="entry name" value="lambda repressor-like DNA-binding domains"/>
    <property type="match status" value="1"/>
</dbReference>
<dbReference type="Pfam" id="PF13560">
    <property type="entry name" value="HTH_31"/>
    <property type="match status" value="1"/>
</dbReference>
<dbReference type="AlphaFoldDB" id="A0A386Z8D4"/>
<dbReference type="KEGG" id="nyu:D7D52_08590"/>
<dbReference type="PROSITE" id="PS50943">
    <property type="entry name" value="HTH_CROC1"/>
    <property type="match status" value="1"/>
</dbReference>
<dbReference type="GO" id="GO:0003677">
    <property type="term" value="F:DNA binding"/>
    <property type="evidence" value="ECO:0007669"/>
    <property type="project" value="InterPro"/>
</dbReference>
<accession>A0A386Z8D4</accession>
<sequence length="297" mass="33309">MAFPQNGRRSLDGSVGRTQSASSPRALQAILGSRLRGLRRARGLTQTEAAGHLGHHASKISRLETGCGGCRDEDLRALLELYAVDESERGRYLIWARRVGHSWWPDDRDGDDSSLDALLDLAPLRHIRAYEQSVVPELLQTPDYARAVLELVHPTRTAAAIDRLLAARARRRALLDHDTPPLLWIHVELTALRRRIGGKAVWDKQIEYLQELAHRPRVTLQIVDDDLNEPARLGHGFTSFRFADPRLPDLVCIPQLTGVVCLDEAAHTDEYLQALDRLSSTATQRAQTLTRLAELRN</sequence>
<dbReference type="InterPro" id="IPR001387">
    <property type="entry name" value="Cro/C1-type_HTH"/>
</dbReference>
<dbReference type="SUPFAM" id="SSF47413">
    <property type="entry name" value="lambda repressor-like DNA-binding domains"/>
    <property type="match status" value="1"/>
</dbReference>
<protein>
    <submittedName>
        <fullName evidence="3">XRE family transcriptional regulator</fullName>
    </submittedName>
</protein>
<feature type="domain" description="HTH cro/C1-type" evidence="2">
    <location>
        <begin position="35"/>
        <end position="89"/>
    </location>
</feature>
<evidence type="ECO:0000313" key="3">
    <source>
        <dbReference type="EMBL" id="AYF73911.1"/>
    </source>
</evidence>
<proteinExistence type="predicted"/>